<feature type="domain" description="Prokaryotic-type class I peptide chain release factors" evidence="3">
    <location>
        <begin position="26"/>
        <end position="42"/>
    </location>
</feature>
<gene>
    <name evidence="4" type="ORF">BFN67_06410</name>
</gene>
<dbReference type="SUPFAM" id="SSF75620">
    <property type="entry name" value="Release factor"/>
    <property type="match status" value="1"/>
</dbReference>
<dbReference type="Pfam" id="PF00472">
    <property type="entry name" value="RF-1"/>
    <property type="match status" value="1"/>
</dbReference>
<dbReference type="Gene3D" id="3.30.160.20">
    <property type="match status" value="1"/>
</dbReference>
<dbReference type="PROSITE" id="PS00745">
    <property type="entry name" value="RF_PROK_I"/>
    <property type="match status" value="1"/>
</dbReference>
<dbReference type="GO" id="GO:0043022">
    <property type="term" value="F:ribosome binding"/>
    <property type="evidence" value="ECO:0007669"/>
    <property type="project" value="TreeGrafter"/>
</dbReference>
<protein>
    <submittedName>
        <fullName evidence="4">Peptide chain release factor I</fullName>
    </submittedName>
</protein>
<dbReference type="OrthoDB" id="9815709at2"/>
<dbReference type="GO" id="GO:0072344">
    <property type="term" value="P:rescue of stalled ribosome"/>
    <property type="evidence" value="ECO:0007669"/>
    <property type="project" value="TreeGrafter"/>
</dbReference>
<dbReference type="NCBIfam" id="NF006718">
    <property type="entry name" value="PRK09256.1"/>
    <property type="match status" value="1"/>
</dbReference>
<dbReference type="GO" id="GO:0003747">
    <property type="term" value="F:translation release factor activity"/>
    <property type="evidence" value="ECO:0007669"/>
    <property type="project" value="InterPro"/>
</dbReference>
<proteinExistence type="inferred from homology"/>
<reference evidence="4 5" key="1">
    <citation type="journal article" date="2016" name="Int. J. Syst. Evol. Microbiol.">
        <title>Pseudaminobacter manganicus sp. nov., isolated from sludge of a manganese mine.</title>
        <authorList>
            <person name="Li J."/>
            <person name="Huang J."/>
            <person name="Liao S."/>
            <person name="Wang G."/>
        </authorList>
    </citation>
    <scope>NUCLEOTIDE SEQUENCE [LARGE SCALE GENOMIC DNA]</scope>
    <source>
        <strain evidence="4 5">JH-7</strain>
    </source>
</reference>
<sequence length="145" mass="15786">MAAEDIITVSAEAIVRPGDLREDFIRASGPGGQNVNKVATAVQLRFDAANAEGLSERVRERVIRLAGQRATKDGVIVIEAARFRTQEQNRADARARLTALLARAAEPPPKPRKKTRPSKGAVERRLKAKAGRATVKKLRGRIADD</sequence>
<dbReference type="FunFam" id="3.30.160.20:FF:000046">
    <property type="entry name" value="Peptidyl-tRNA hydrolase ICT1"/>
    <property type="match status" value="1"/>
</dbReference>
<dbReference type="PANTHER" id="PTHR47814">
    <property type="entry name" value="PEPTIDYL-TRNA HYDROLASE ARFB"/>
    <property type="match status" value="1"/>
</dbReference>
<comment type="caution">
    <text evidence="4">The sequence shown here is derived from an EMBL/GenBank/DDBJ whole genome shotgun (WGS) entry which is preliminary data.</text>
</comment>
<evidence type="ECO:0000313" key="5">
    <source>
        <dbReference type="Proteomes" id="UP000191905"/>
    </source>
</evidence>
<name>A0A1V8RLF2_9HYPH</name>
<dbReference type="Proteomes" id="UP000191905">
    <property type="component" value="Unassembled WGS sequence"/>
</dbReference>
<dbReference type="EMBL" id="MDET01000045">
    <property type="protein sequence ID" value="OQM74035.1"/>
    <property type="molecule type" value="Genomic_DNA"/>
</dbReference>
<evidence type="ECO:0000256" key="1">
    <source>
        <dbReference type="ARBA" id="ARBA00010835"/>
    </source>
</evidence>
<feature type="region of interest" description="Disordered" evidence="2">
    <location>
        <begin position="103"/>
        <end position="145"/>
    </location>
</feature>
<dbReference type="InterPro" id="IPR045853">
    <property type="entry name" value="Pep_chain_release_fac_I_sf"/>
</dbReference>
<evidence type="ECO:0000259" key="3">
    <source>
        <dbReference type="PROSITE" id="PS00745"/>
    </source>
</evidence>
<dbReference type="RefSeq" id="WP_080921200.1">
    <property type="nucleotide sequence ID" value="NZ_MDET01000045.1"/>
</dbReference>
<organism evidence="4 5">
    <name type="scientific">Manganibacter manganicus</name>
    <dbReference type="NCBI Taxonomy" id="1873176"/>
    <lineage>
        <taxon>Bacteria</taxon>
        <taxon>Pseudomonadati</taxon>
        <taxon>Pseudomonadota</taxon>
        <taxon>Alphaproteobacteria</taxon>
        <taxon>Hyphomicrobiales</taxon>
        <taxon>Phyllobacteriaceae</taxon>
        <taxon>Manganibacter</taxon>
    </lineage>
</organism>
<evidence type="ECO:0000313" key="4">
    <source>
        <dbReference type="EMBL" id="OQM74035.1"/>
    </source>
</evidence>
<dbReference type="STRING" id="1873176.BFN67_06410"/>
<dbReference type="PANTHER" id="PTHR47814:SF1">
    <property type="entry name" value="PEPTIDYL-TRNA HYDROLASE ARFB"/>
    <property type="match status" value="1"/>
</dbReference>
<dbReference type="AlphaFoldDB" id="A0A1V8RLF2"/>
<dbReference type="InterPro" id="IPR000352">
    <property type="entry name" value="Pep_chain_release_fac_I"/>
</dbReference>
<dbReference type="GO" id="GO:0004045">
    <property type="term" value="F:peptidyl-tRNA hydrolase activity"/>
    <property type="evidence" value="ECO:0007669"/>
    <property type="project" value="TreeGrafter"/>
</dbReference>
<evidence type="ECO:0000256" key="2">
    <source>
        <dbReference type="SAM" id="MobiDB-lite"/>
    </source>
</evidence>
<keyword evidence="5" id="KW-1185">Reference proteome</keyword>
<accession>A0A1V8RLF2</accession>
<feature type="compositionally biased region" description="Basic residues" evidence="2">
    <location>
        <begin position="126"/>
        <end position="145"/>
    </location>
</feature>
<comment type="similarity">
    <text evidence="1">Belongs to the prokaryotic/mitochondrial release factor family.</text>
</comment>